<dbReference type="EMBL" id="CAJJDM010000178">
    <property type="protein sequence ID" value="CAD8116075.1"/>
    <property type="molecule type" value="Genomic_DNA"/>
</dbReference>
<organism evidence="1 2">
    <name type="scientific">Paramecium primaurelia</name>
    <dbReference type="NCBI Taxonomy" id="5886"/>
    <lineage>
        <taxon>Eukaryota</taxon>
        <taxon>Sar</taxon>
        <taxon>Alveolata</taxon>
        <taxon>Ciliophora</taxon>
        <taxon>Intramacronucleata</taxon>
        <taxon>Oligohymenophorea</taxon>
        <taxon>Peniculida</taxon>
        <taxon>Parameciidae</taxon>
        <taxon>Paramecium</taxon>
    </lineage>
</organism>
<gene>
    <name evidence="1" type="ORF">PPRIM_AZ9-3.1.T1690017</name>
</gene>
<dbReference type="Proteomes" id="UP000688137">
    <property type="component" value="Unassembled WGS sequence"/>
</dbReference>
<sequence length="168" mass="19959">MIINNYLLINHELDVLTSHRPPTVIIEDQFKCLNNTNFSRTFRNTQLLRKLDTKQNYMNMMSQTKLKPLTKSQSLICLCLKTPIYEAKEKKIELANLRMGKRMKRQAACQTDCFDNNNNNIFLRKTLSCIYQIINILLVQQFRKIIFSETQQKSKIDFYKVDEQTKQK</sequence>
<accession>A0A8S1QN63</accession>
<keyword evidence="2" id="KW-1185">Reference proteome</keyword>
<protein>
    <submittedName>
        <fullName evidence="1">Uncharacterized protein</fullName>
    </submittedName>
</protein>
<comment type="caution">
    <text evidence="1">The sequence shown here is derived from an EMBL/GenBank/DDBJ whole genome shotgun (WGS) entry which is preliminary data.</text>
</comment>
<name>A0A8S1QN63_PARPR</name>
<reference evidence="1" key="1">
    <citation type="submission" date="2021-01" db="EMBL/GenBank/DDBJ databases">
        <authorList>
            <consortium name="Genoscope - CEA"/>
            <person name="William W."/>
        </authorList>
    </citation>
    <scope>NUCLEOTIDE SEQUENCE</scope>
</reference>
<dbReference type="AlphaFoldDB" id="A0A8S1QN63"/>
<proteinExistence type="predicted"/>
<evidence type="ECO:0000313" key="2">
    <source>
        <dbReference type="Proteomes" id="UP000688137"/>
    </source>
</evidence>
<dbReference type="OMA" id="IEDQFKC"/>
<evidence type="ECO:0000313" key="1">
    <source>
        <dbReference type="EMBL" id="CAD8116075.1"/>
    </source>
</evidence>